<evidence type="ECO:0000313" key="1">
    <source>
        <dbReference type="EMBL" id="EEX70333.1"/>
    </source>
</evidence>
<dbReference type="Proteomes" id="UP000003460">
    <property type="component" value="Unassembled WGS sequence"/>
</dbReference>
<accession>C9LKL7</accession>
<comment type="caution">
    <text evidence="1">The sequence shown here is derived from an EMBL/GenBank/DDBJ whole genome shotgun (WGS) entry which is preliminary data.</text>
</comment>
<dbReference type="EMBL" id="ACIJ02000030">
    <property type="protein sequence ID" value="EEX70333.1"/>
    <property type="molecule type" value="Genomic_DNA"/>
</dbReference>
<organism evidence="1 2">
    <name type="scientific">Alloprevotella tannerae ATCC 51259</name>
    <dbReference type="NCBI Taxonomy" id="626522"/>
    <lineage>
        <taxon>Bacteria</taxon>
        <taxon>Pseudomonadati</taxon>
        <taxon>Bacteroidota</taxon>
        <taxon>Bacteroidia</taxon>
        <taxon>Bacteroidales</taxon>
        <taxon>Prevotellaceae</taxon>
        <taxon>Alloprevotella</taxon>
    </lineage>
</organism>
<dbReference type="AlphaFoldDB" id="C9LKL7"/>
<sequence>MLSNLKERKDKPKHIMAFLTLNKTTKSDRRTKASKIKLNNASLTNSAQSKLCLDSSLYIDTRLLWKQITKMFAYFFKIEMFKATTTRFVEKNHY</sequence>
<evidence type="ECO:0000313" key="2">
    <source>
        <dbReference type="Proteomes" id="UP000003460"/>
    </source>
</evidence>
<reference evidence="1" key="1">
    <citation type="submission" date="2009-09" db="EMBL/GenBank/DDBJ databases">
        <authorList>
            <person name="Weinstock G."/>
            <person name="Sodergren E."/>
            <person name="Clifton S."/>
            <person name="Fulton L."/>
            <person name="Fulton B."/>
            <person name="Courtney L."/>
            <person name="Fronick C."/>
            <person name="Harrison M."/>
            <person name="Strong C."/>
            <person name="Farmer C."/>
            <person name="Delahaunty K."/>
            <person name="Markovic C."/>
            <person name="Hall O."/>
            <person name="Minx P."/>
            <person name="Tomlinson C."/>
            <person name="Mitreva M."/>
            <person name="Nelson J."/>
            <person name="Hou S."/>
            <person name="Wollam A."/>
            <person name="Pepin K.H."/>
            <person name="Johnson M."/>
            <person name="Bhonagiri V."/>
            <person name="Nash W.E."/>
            <person name="Warren W."/>
            <person name="Chinwalla A."/>
            <person name="Mardis E.R."/>
            <person name="Wilson R.K."/>
        </authorList>
    </citation>
    <scope>NUCLEOTIDE SEQUENCE [LARGE SCALE GENOMIC DNA]</scope>
    <source>
        <strain evidence="1">ATCC 51259</strain>
    </source>
</reference>
<gene>
    <name evidence="1" type="ORF">GCWU000325_02787</name>
</gene>
<name>C9LKL7_9BACT</name>
<proteinExistence type="predicted"/>
<dbReference type="HOGENOM" id="CLU_2383735_0_0_10"/>
<protein>
    <submittedName>
        <fullName evidence="1">Uncharacterized protein</fullName>
    </submittedName>
</protein>
<dbReference type="STRING" id="626522.GCWU000325_02787"/>
<keyword evidence="2" id="KW-1185">Reference proteome</keyword>